<accession>A0A5E8CHP1</accession>
<dbReference type="InterPro" id="IPR009003">
    <property type="entry name" value="Peptidase_S1_PA"/>
</dbReference>
<proteinExistence type="predicted"/>
<evidence type="ECO:0000256" key="3">
    <source>
        <dbReference type="ARBA" id="ARBA00022825"/>
    </source>
</evidence>
<dbReference type="Gene3D" id="2.30.42.10">
    <property type="match status" value="1"/>
</dbReference>
<dbReference type="GO" id="GO:0004252">
    <property type="term" value="F:serine-type endopeptidase activity"/>
    <property type="evidence" value="ECO:0007669"/>
    <property type="project" value="InterPro"/>
</dbReference>
<dbReference type="Gene3D" id="3.20.190.20">
    <property type="match status" value="1"/>
</dbReference>
<dbReference type="EMBL" id="CABVLZ010000001">
    <property type="protein sequence ID" value="VVU94567.1"/>
    <property type="molecule type" value="Genomic_DNA"/>
</dbReference>
<name>A0A5E8CHP1_9ZZZZ</name>
<evidence type="ECO:0000313" key="5">
    <source>
        <dbReference type="EMBL" id="VVU94567.1"/>
    </source>
</evidence>
<dbReference type="PANTHER" id="PTHR45980:SF9">
    <property type="entry name" value="PROTEASE DO-LIKE 10, MITOCHONDRIAL-RELATED"/>
    <property type="match status" value="1"/>
</dbReference>
<dbReference type="PANTHER" id="PTHR45980">
    <property type="match status" value="1"/>
</dbReference>
<dbReference type="Pfam" id="PF13365">
    <property type="entry name" value="Trypsin_2"/>
    <property type="match status" value="1"/>
</dbReference>
<keyword evidence="1" id="KW-0645">Protease</keyword>
<dbReference type="InterPro" id="IPR043504">
    <property type="entry name" value="Peptidase_S1_PA_chymotrypsin"/>
</dbReference>
<dbReference type="SUPFAM" id="SSF50156">
    <property type="entry name" value="PDZ domain-like"/>
    <property type="match status" value="1"/>
</dbReference>
<dbReference type="InterPro" id="IPR001940">
    <property type="entry name" value="Peptidase_S1C"/>
</dbReference>
<protein>
    <submittedName>
        <fullName evidence="5">Trypsin-like peptidase domain</fullName>
    </submittedName>
</protein>
<organism evidence="5">
    <name type="scientific">seawater metagenome</name>
    <dbReference type="NCBI Taxonomy" id="1561972"/>
    <lineage>
        <taxon>unclassified sequences</taxon>
        <taxon>metagenomes</taxon>
        <taxon>ecological metagenomes</taxon>
    </lineage>
</organism>
<dbReference type="GO" id="GO:0006508">
    <property type="term" value="P:proteolysis"/>
    <property type="evidence" value="ECO:0007669"/>
    <property type="project" value="UniProtKB-KW"/>
</dbReference>
<evidence type="ECO:0000256" key="2">
    <source>
        <dbReference type="ARBA" id="ARBA00022801"/>
    </source>
</evidence>
<keyword evidence="3" id="KW-0720">Serine protease</keyword>
<evidence type="ECO:0000259" key="4">
    <source>
        <dbReference type="Pfam" id="PF17815"/>
    </source>
</evidence>
<dbReference type="InterPro" id="IPR046449">
    <property type="entry name" value="DEGP_PDZ_sf"/>
</dbReference>
<evidence type="ECO:0000256" key="1">
    <source>
        <dbReference type="ARBA" id="ARBA00022670"/>
    </source>
</evidence>
<sequence length="486" mass="55796">MKISREEEFKACVVKIIVDNIDYNWFKPHKTLNDYQSSGSGFFIDNKGTILTCFHVIQGSIKIWITIPQQGKKRYEAEIISSCPISDLALIKVKDLKNEKFLTVKEVDTDGSKEVYAVGYPLGSDNIKTSSGIISGMEGYHLQIDAPINEGNSGGPLIRKCEDCSLEVIAINSSKVTNADNIGYAIPTNIFLSIKDLMYKKTKIIYRPELLTWFSKSNQYTLQFLDCKDDCQSGLYITHILKKSPLFQVGLNVGDILCKFDNMKIDNFGECYLESMKERIPLHDLLQFYTIDQKVDIEFWNSKLKKIIKKEIILSQGNNFYSIRKKYPSLESVDYKIFGGMVIMELTLNHIDLLKRTDFDLSNIVNLANYQKKKNRITPVVFISHIFPGSIISSSESIFPGSIITKINNQTITSLESFKFNCNKIIKKDNKDYFILETDNYNKIILDYNKLGEEKKFLNSKYKINDDDESNSIPNKYEIIYEIRIS</sequence>
<feature type="domain" description="Protease Do-like PDZ" evidence="4">
    <location>
        <begin position="334"/>
        <end position="467"/>
    </location>
</feature>
<dbReference type="PRINTS" id="PR00834">
    <property type="entry name" value="PROTEASES2C"/>
</dbReference>
<reference evidence="5" key="1">
    <citation type="submission" date="2019-09" db="EMBL/GenBank/DDBJ databases">
        <authorList>
            <person name="Needham M D."/>
        </authorList>
    </citation>
    <scope>NUCLEOTIDE SEQUENCE</scope>
</reference>
<dbReference type="InterPro" id="IPR041517">
    <property type="entry name" value="DEGP_PDZ"/>
</dbReference>
<gene>
    <name evidence="5" type="ORF">CPAV1605_292</name>
</gene>
<dbReference type="Pfam" id="PF17815">
    <property type="entry name" value="PDZ_3"/>
    <property type="match status" value="1"/>
</dbReference>
<dbReference type="AlphaFoldDB" id="A0A5E8CHP1"/>
<dbReference type="SUPFAM" id="SSF50494">
    <property type="entry name" value="Trypsin-like serine proteases"/>
    <property type="match status" value="1"/>
</dbReference>
<dbReference type="InterPro" id="IPR036034">
    <property type="entry name" value="PDZ_sf"/>
</dbReference>
<dbReference type="Gene3D" id="2.40.10.10">
    <property type="entry name" value="Trypsin-like serine proteases"/>
    <property type="match status" value="2"/>
</dbReference>
<keyword evidence="2" id="KW-0378">Hydrolase</keyword>